<dbReference type="Pfam" id="PF11127">
    <property type="entry name" value="YgaP-like_TM"/>
    <property type="match status" value="1"/>
</dbReference>
<dbReference type="AlphaFoldDB" id="B0SRY2"/>
<evidence type="ECO:0000256" key="1">
    <source>
        <dbReference type="SAM" id="Phobius"/>
    </source>
</evidence>
<name>B0SRY2_LEPBP</name>
<proteinExistence type="predicted"/>
<keyword evidence="4" id="KW-1185">Reference proteome</keyword>
<dbReference type="EMBL" id="CP000786">
    <property type="protein sequence ID" value="ABZ99517.1"/>
    <property type="molecule type" value="Genomic_DNA"/>
</dbReference>
<keyword evidence="1" id="KW-0472">Membrane</keyword>
<gene>
    <name evidence="3" type="ordered locus">LEPBI_I3457</name>
</gene>
<evidence type="ECO:0000313" key="3">
    <source>
        <dbReference type="EMBL" id="ABZ99517.1"/>
    </source>
</evidence>
<feature type="domain" description="Inner membrane protein YgaP-like transmembrane" evidence="2">
    <location>
        <begin position="14"/>
        <end position="78"/>
    </location>
</feature>
<protein>
    <recommendedName>
        <fullName evidence="2">Inner membrane protein YgaP-like transmembrane domain-containing protein</fullName>
    </recommendedName>
</protein>
<accession>B0SRY2</accession>
<dbReference type="KEGG" id="lbi:LEPBI_I3457"/>
<sequence length="79" mass="8649">MLNLSSHLERRLFMFQNMGLYDRIIRVVVGLVLGGLYLGGVVEGTTAIVLFVVGLVMIATSAIGFCPAYLPFKISTKEK</sequence>
<keyword evidence="1" id="KW-0812">Transmembrane</keyword>
<evidence type="ECO:0000313" key="4">
    <source>
        <dbReference type="Proteomes" id="UP000001847"/>
    </source>
</evidence>
<dbReference type="STRING" id="456481.LEPBI_I3457"/>
<evidence type="ECO:0000259" key="2">
    <source>
        <dbReference type="Pfam" id="PF11127"/>
    </source>
</evidence>
<reference evidence="3 4" key="1">
    <citation type="journal article" date="2008" name="PLoS ONE">
        <title>Genome sequence of the saprophyte Leptospira biflexa provides insights into the evolution of Leptospira and the pathogenesis of leptospirosis.</title>
        <authorList>
            <person name="Picardeau M."/>
            <person name="Bulach D.M."/>
            <person name="Bouchier C."/>
            <person name="Zuerner R.L."/>
            <person name="Zidane N."/>
            <person name="Wilson P.J."/>
            <person name="Creno S."/>
            <person name="Kuczek E.S."/>
            <person name="Bommezzadri S."/>
            <person name="Davis J.C."/>
            <person name="McGrath A."/>
            <person name="Johnson M.J."/>
            <person name="Boursaux-Eude C."/>
            <person name="Seemann T."/>
            <person name="Rouy Z."/>
            <person name="Coppel R.L."/>
            <person name="Rood J.I."/>
            <person name="Lajus A."/>
            <person name="Davies J.K."/>
            <person name="Medigue C."/>
            <person name="Adler B."/>
        </authorList>
    </citation>
    <scope>NUCLEOTIDE SEQUENCE [LARGE SCALE GENOMIC DNA]</scope>
    <source>
        <strain evidence="4">Patoc 1 / ATCC 23582 / Paris</strain>
    </source>
</reference>
<keyword evidence="1" id="KW-1133">Transmembrane helix</keyword>
<organism evidence="3 4">
    <name type="scientific">Leptospira biflexa serovar Patoc (strain Patoc 1 / ATCC 23582 / Paris)</name>
    <dbReference type="NCBI Taxonomy" id="456481"/>
    <lineage>
        <taxon>Bacteria</taxon>
        <taxon>Pseudomonadati</taxon>
        <taxon>Spirochaetota</taxon>
        <taxon>Spirochaetia</taxon>
        <taxon>Leptospirales</taxon>
        <taxon>Leptospiraceae</taxon>
        <taxon>Leptospira</taxon>
    </lineage>
</organism>
<feature type="transmembrane region" description="Helical" evidence="1">
    <location>
        <begin position="20"/>
        <end position="42"/>
    </location>
</feature>
<dbReference type="HOGENOM" id="CLU_176022_3_0_12"/>
<dbReference type="InterPro" id="IPR021309">
    <property type="entry name" value="YgaP-like_TM"/>
</dbReference>
<feature type="transmembrane region" description="Helical" evidence="1">
    <location>
        <begin position="48"/>
        <end position="70"/>
    </location>
</feature>
<dbReference type="Proteomes" id="UP000001847">
    <property type="component" value="Chromosome I"/>
</dbReference>